<gene>
    <name evidence="2" type="ORF">OIU77_022293</name>
</gene>
<accession>A0ABQ9C0J6</accession>
<organism evidence="2 3">
    <name type="scientific">Salix suchowensis</name>
    <dbReference type="NCBI Taxonomy" id="1278906"/>
    <lineage>
        <taxon>Eukaryota</taxon>
        <taxon>Viridiplantae</taxon>
        <taxon>Streptophyta</taxon>
        <taxon>Embryophyta</taxon>
        <taxon>Tracheophyta</taxon>
        <taxon>Spermatophyta</taxon>
        <taxon>Magnoliopsida</taxon>
        <taxon>eudicotyledons</taxon>
        <taxon>Gunneridae</taxon>
        <taxon>Pentapetalae</taxon>
        <taxon>rosids</taxon>
        <taxon>fabids</taxon>
        <taxon>Malpighiales</taxon>
        <taxon>Salicaceae</taxon>
        <taxon>Saliceae</taxon>
        <taxon>Salix</taxon>
    </lineage>
</organism>
<keyword evidence="3" id="KW-1185">Reference proteome</keyword>
<keyword evidence="1" id="KW-0472">Membrane</keyword>
<dbReference type="Proteomes" id="UP001141253">
    <property type="component" value="Chromosome 1"/>
</dbReference>
<comment type="caution">
    <text evidence="2">The sequence shown here is derived from an EMBL/GenBank/DDBJ whole genome shotgun (WGS) entry which is preliminary data.</text>
</comment>
<evidence type="ECO:0000313" key="3">
    <source>
        <dbReference type="Proteomes" id="UP001141253"/>
    </source>
</evidence>
<evidence type="ECO:0000313" key="2">
    <source>
        <dbReference type="EMBL" id="KAJ6392778.1"/>
    </source>
</evidence>
<name>A0ABQ9C0J6_9ROSI</name>
<proteinExistence type="predicted"/>
<sequence length="110" mass="11754">MAAWKKSSNSLTEEPLKPSSSLMAFLIISLTSLAFLLISLPFSVSFITNSNFAFMSSCLTSQVFPLAISTQTPNSSSKNLTLKNCSPAIAHPSNGTPLFSFAQATLFLSL</sequence>
<feature type="transmembrane region" description="Helical" evidence="1">
    <location>
        <begin position="20"/>
        <end position="47"/>
    </location>
</feature>
<evidence type="ECO:0000256" key="1">
    <source>
        <dbReference type="SAM" id="Phobius"/>
    </source>
</evidence>
<protein>
    <submittedName>
        <fullName evidence="2">Uncharacterized protein</fullName>
    </submittedName>
</protein>
<keyword evidence="1" id="KW-0812">Transmembrane</keyword>
<reference evidence="2" key="1">
    <citation type="submission" date="2022-10" db="EMBL/GenBank/DDBJ databases">
        <authorList>
            <person name="Hyden B.L."/>
            <person name="Feng K."/>
            <person name="Yates T."/>
            <person name="Jawdy S."/>
            <person name="Smart L.B."/>
            <person name="Muchero W."/>
        </authorList>
    </citation>
    <scope>NUCLEOTIDE SEQUENCE</scope>
    <source>
        <tissue evidence="2">Shoot tip</tissue>
    </source>
</reference>
<keyword evidence="1" id="KW-1133">Transmembrane helix</keyword>
<dbReference type="EMBL" id="JAPFFI010000005">
    <property type="protein sequence ID" value="KAJ6392778.1"/>
    <property type="molecule type" value="Genomic_DNA"/>
</dbReference>
<reference evidence="2" key="2">
    <citation type="journal article" date="2023" name="Int. J. Mol. Sci.">
        <title>De Novo Assembly and Annotation of 11 Diverse Shrub Willow (Salix) Genomes Reveals Novel Gene Organization in Sex-Linked Regions.</title>
        <authorList>
            <person name="Hyden B."/>
            <person name="Feng K."/>
            <person name="Yates T.B."/>
            <person name="Jawdy S."/>
            <person name="Cereghino C."/>
            <person name="Smart L.B."/>
            <person name="Muchero W."/>
        </authorList>
    </citation>
    <scope>NUCLEOTIDE SEQUENCE</scope>
    <source>
        <tissue evidence="2">Shoot tip</tissue>
    </source>
</reference>